<accession>A0A3E0W8H1</accession>
<proteinExistence type="predicted"/>
<sequence length="526" mass="54015">MARHRGGETPGSNGHGTAGDGSAEPDQPAQYDRRLIIAGTVVASIAGARLSLLTDRDAAAAPVAPVPAVTVTAAASDPLAQPTTLAPSTSAEVIALSPYDFGFVDGAADATGPMQALLTAMMVNPGARSILPGGTINVTNLRIDYAEIAAQPSSGAPFGYAGPHIEGSSKRGTIIKQIDGTTGDVLTIQGKIGASAGPANNNKISGLSLSNLQIQGAASGGHGIYIRSVVDSTFDELTVTGALSGVYLAREAFLSGVYDEYSYNNRFTHLKLLTNRAWGIECSGTNAIAASFYDCEATGNASGGYKLAPSGMILVHCLAVGNGVQSADGRGLWSVTNTNNLSTNNGLTLVGCRFEGNSTDGGYEIEIESGYGHVITAPQFFATTGATPLGIGLRPVDDSKKVRNLIVTGGYFGGDGSTRQQRLAKLGDSAMNTLFDNLGIDPQQWAGGSRVNELIDDASALLSVTDPSRFRVDPNGYVALEAVSGELPAAPSADIANFGVVTDSNGKQSLVVRFASGDSQVIAREP</sequence>
<dbReference type="SUPFAM" id="SSF51126">
    <property type="entry name" value="Pectin lyase-like"/>
    <property type="match status" value="1"/>
</dbReference>
<protein>
    <recommendedName>
        <fullName evidence="4">Right handed beta helix domain-containing protein</fullName>
    </recommendedName>
</protein>
<feature type="region of interest" description="Disordered" evidence="1">
    <location>
        <begin position="1"/>
        <end position="27"/>
    </location>
</feature>
<gene>
    <name evidence="2" type="ORF">B7R25_13580</name>
</gene>
<evidence type="ECO:0000256" key="1">
    <source>
        <dbReference type="SAM" id="MobiDB-lite"/>
    </source>
</evidence>
<dbReference type="EMBL" id="NBXE01000031">
    <property type="protein sequence ID" value="RFA25406.1"/>
    <property type="molecule type" value="Genomic_DNA"/>
</dbReference>
<dbReference type="RefSeq" id="WP_116419505.1">
    <property type="nucleotide sequence ID" value="NZ_NBXC01000027.1"/>
</dbReference>
<organism evidence="2 3">
    <name type="scientific">Subtercola boreus</name>
    <dbReference type="NCBI Taxonomy" id="120213"/>
    <lineage>
        <taxon>Bacteria</taxon>
        <taxon>Bacillati</taxon>
        <taxon>Actinomycetota</taxon>
        <taxon>Actinomycetes</taxon>
        <taxon>Micrococcales</taxon>
        <taxon>Microbacteriaceae</taxon>
        <taxon>Subtercola</taxon>
    </lineage>
</organism>
<comment type="caution">
    <text evidence="2">The sequence shown here is derived from an EMBL/GenBank/DDBJ whole genome shotgun (WGS) entry which is preliminary data.</text>
</comment>
<dbReference type="OrthoDB" id="5090699at2"/>
<reference evidence="2 3" key="1">
    <citation type="submission" date="2017-04" db="EMBL/GenBank/DDBJ databases">
        <title>Comparative genome analysis of Subtercola boreus.</title>
        <authorList>
            <person name="Cho Y.-J."/>
            <person name="Cho A."/>
            <person name="Kim O.-S."/>
            <person name="Lee J.-I."/>
        </authorList>
    </citation>
    <scope>NUCLEOTIDE SEQUENCE [LARGE SCALE GENOMIC DNA]</scope>
    <source>
        <strain evidence="2 3">P28004</strain>
    </source>
</reference>
<dbReference type="InterPro" id="IPR011050">
    <property type="entry name" value="Pectin_lyase_fold/virulence"/>
</dbReference>
<evidence type="ECO:0008006" key="4">
    <source>
        <dbReference type="Google" id="ProtNLM"/>
    </source>
</evidence>
<name>A0A3E0W8H1_9MICO</name>
<dbReference type="InterPro" id="IPR012334">
    <property type="entry name" value="Pectin_lyas_fold"/>
</dbReference>
<dbReference type="Gene3D" id="2.160.20.10">
    <property type="entry name" value="Single-stranded right-handed beta-helix, Pectin lyase-like"/>
    <property type="match status" value="1"/>
</dbReference>
<dbReference type="AlphaFoldDB" id="A0A3E0W8H1"/>
<dbReference type="Proteomes" id="UP000257080">
    <property type="component" value="Unassembled WGS sequence"/>
</dbReference>
<evidence type="ECO:0000313" key="3">
    <source>
        <dbReference type="Proteomes" id="UP000257080"/>
    </source>
</evidence>
<evidence type="ECO:0000313" key="2">
    <source>
        <dbReference type="EMBL" id="RFA25406.1"/>
    </source>
</evidence>